<reference evidence="1" key="1">
    <citation type="journal article" date="2020" name="Int. J. Syst. Evol. Microbiol.">
        <title>Aquipluma nitroreducens gen. nov. sp. nov., a novel facultatively anaerobic bacterium isolated from a freshwater lake.</title>
        <authorList>
            <person name="Watanabe M."/>
            <person name="Kojima H."/>
            <person name="Fukui M."/>
        </authorList>
    </citation>
    <scope>NUCLEOTIDE SEQUENCE</scope>
    <source>
        <strain evidence="1">MeG22</strain>
    </source>
</reference>
<dbReference type="KEGG" id="anf:AQPE_4757"/>
<evidence type="ECO:0000313" key="2">
    <source>
        <dbReference type="Proteomes" id="UP001193389"/>
    </source>
</evidence>
<gene>
    <name evidence="1" type="ORF">AQPE_4757</name>
</gene>
<name>A0A5K7SG87_9BACT</name>
<organism evidence="1 2">
    <name type="scientific">Aquipluma nitroreducens</name>
    <dbReference type="NCBI Taxonomy" id="2010828"/>
    <lineage>
        <taxon>Bacteria</taxon>
        <taxon>Pseudomonadati</taxon>
        <taxon>Bacteroidota</taxon>
        <taxon>Bacteroidia</taxon>
        <taxon>Marinilabiliales</taxon>
        <taxon>Prolixibacteraceae</taxon>
        <taxon>Aquipluma</taxon>
    </lineage>
</organism>
<evidence type="ECO:0000313" key="1">
    <source>
        <dbReference type="EMBL" id="BBE20563.1"/>
    </source>
</evidence>
<accession>A0A5K7SG87</accession>
<keyword evidence="2" id="KW-1185">Reference proteome</keyword>
<sequence length="58" mass="6783">MEKFTIPHQNYSCRFILNILENNMTDQSETKQKKLLLSHEISGNQQTTISFLIIEISI</sequence>
<dbReference type="EMBL" id="AP018694">
    <property type="protein sequence ID" value="BBE20563.1"/>
    <property type="molecule type" value="Genomic_DNA"/>
</dbReference>
<proteinExistence type="predicted"/>
<dbReference type="Proteomes" id="UP001193389">
    <property type="component" value="Chromosome"/>
</dbReference>
<protein>
    <submittedName>
        <fullName evidence="1">Uncharacterized protein</fullName>
    </submittedName>
</protein>
<dbReference type="AlphaFoldDB" id="A0A5K7SG87"/>